<dbReference type="OrthoDB" id="9477at2"/>
<proteinExistence type="predicted"/>
<dbReference type="AlphaFoldDB" id="A0A0J8GV52"/>
<dbReference type="Proteomes" id="UP000037600">
    <property type="component" value="Unassembled WGS sequence"/>
</dbReference>
<reference evidence="1 2" key="1">
    <citation type="submission" date="2015-04" db="EMBL/GenBank/DDBJ databases">
        <title>Draft Genome Sequence of the Novel Agar-Digesting Marine Bacterium Q1.</title>
        <authorList>
            <person name="Li Y."/>
            <person name="Li D."/>
            <person name="Chen G."/>
            <person name="Du Z."/>
        </authorList>
    </citation>
    <scope>NUCLEOTIDE SEQUENCE [LARGE SCALE GENOMIC DNA]</scope>
    <source>
        <strain evidence="1 2">Q1</strain>
    </source>
</reference>
<dbReference type="STRING" id="1513271.XM47_10650"/>
<name>A0A0J8GV52_9ALTE</name>
<dbReference type="InterPro" id="IPR029044">
    <property type="entry name" value="Nucleotide-diphossugar_trans"/>
</dbReference>
<organism evidence="1 2">
    <name type="scientific">Catenovulum maritimum</name>
    <dbReference type="NCBI Taxonomy" id="1513271"/>
    <lineage>
        <taxon>Bacteria</taxon>
        <taxon>Pseudomonadati</taxon>
        <taxon>Pseudomonadota</taxon>
        <taxon>Gammaproteobacteria</taxon>
        <taxon>Alteromonadales</taxon>
        <taxon>Alteromonadaceae</taxon>
        <taxon>Catenovulum</taxon>
    </lineage>
</organism>
<evidence type="ECO:0000313" key="2">
    <source>
        <dbReference type="Proteomes" id="UP000037600"/>
    </source>
</evidence>
<accession>A0A0J8GV52</accession>
<keyword evidence="1" id="KW-0808">Transferase</keyword>
<dbReference type="EMBL" id="LAZL01000015">
    <property type="protein sequence ID" value="KMT65184.1"/>
    <property type="molecule type" value="Genomic_DNA"/>
</dbReference>
<dbReference type="Gene3D" id="3.90.550.10">
    <property type="entry name" value="Spore Coat Polysaccharide Biosynthesis Protein SpsA, Chain A"/>
    <property type="match status" value="1"/>
</dbReference>
<dbReference type="PATRIC" id="fig|1513271.3.peg.2169"/>
<evidence type="ECO:0000313" key="1">
    <source>
        <dbReference type="EMBL" id="KMT65184.1"/>
    </source>
</evidence>
<dbReference type="GO" id="GO:0016740">
    <property type="term" value="F:transferase activity"/>
    <property type="evidence" value="ECO:0007669"/>
    <property type="project" value="UniProtKB-KW"/>
</dbReference>
<dbReference type="RefSeq" id="WP_048692339.1">
    <property type="nucleotide sequence ID" value="NZ_KQ130490.1"/>
</dbReference>
<sequence>MGDFYQNGVITTLHNLSRESVSIEEIEAELVQFSKVRPLSLVLPSLYSELQGPALENIINELCEVPYLSQIVIGLDRATEEEYKHALKFFSRLPQKVKVLWNEGPRLQAIDAKLKAEGLAPKELGKGRNVWYCLGYVLGSGQSESVAIHDCDILTYNRKMLARLFYPVANPNFNYEFCKGYYARVADGKINGRVSRLLVTPLLRALKKIFGNLDYLEYLDSYRYPLAGEFSFRTDVINDIRIPSDWGLEIGVLSEMERNYSHNRLCQVDIADTYDHKHQSLSVDNDDGGLSKMSIDISKAIFRKLATNGVVFNTETFRSIKATYYRIALDFVETYRNDAIINNLNFDIHSEEQAVELFAHNILKAGVHFLENPMETPFIPSWNRVTSAMPDVFEQMGQAVEADMKEFGQ</sequence>
<keyword evidence="2" id="KW-1185">Reference proteome</keyword>
<comment type="caution">
    <text evidence="1">The sequence shown here is derived from an EMBL/GenBank/DDBJ whole genome shotgun (WGS) entry which is preliminary data.</text>
</comment>
<gene>
    <name evidence="1" type="ORF">XM47_10650</name>
</gene>
<protein>
    <submittedName>
        <fullName evidence="1">Glycosyl transferase</fullName>
    </submittedName>
</protein>
<dbReference type="SUPFAM" id="SSF53448">
    <property type="entry name" value="Nucleotide-diphospho-sugar transferases"/>
    <property type="match status" value="1"/>
</dbReference>